<sequence length="139" mass="15019">MGTTVMVTVVQEGEADMHVITISPDASVPVFQQIHDAIVHAIATGELRTGDYLDSVRRVAKEFGINPATVQKAYDLLRQEGLIESASRSGSRIAAPPAQEPDIGSLRPALALAVAQGTAPEELKTLLEDELDRFIERTR</sequence>
<proteinExistence type="predicted"/>
<organism evidence="5 6">
    <name type="scientific">Corynebacterium glaucum</name>
    <dbReference type="NCBI Taxonomy" id="187491"/>
    <lineage>
        <taxon>Bacteria</taxon>
        <taxon>Bacillati</taxon>
        <taxon>Actinomycetota</taxon>
        <taxon>Actinomycetes</taxon>
        <taxon>Mycobacteriales</taxon>
        <taxon>Corynebacteriaceae</taxon>
        <taxon>Corynebacterium</taxon>
    </lineage>
</organism>
<protein>
    <submittedName>
        <fullName evidence="5">HTH-type transcriptional repressor YtrA</fullName>
    </submittedName>
</protein>
<dbReference type="CDD" id="cd07377">
    <property type="entry name" value="WHTH_GntR"/>
    <property type="match status" value="1"/>
</dbReference>
<evidence type="ECO:0000313" key="5">
    <source>
        <dbReference type="EMBL" id="AQQ15694.1"/>
    </source>
</evidence>
<dbReference type="EMBL" id="CP019688">
    <property type="protein sequence ID" value="AQQ15694.1"/>
    <property type="molecule type" value="Genomic_DNA"/>
</dbReference>
<evidence type="ECO:0000256" key="3">
    <source>
        <dbReference type="ARBA" id="ARBA00023163"/>
    </source>
</evidence>
<evidence type="ECO:0000256" key="1">
    <source>
        <dbReference type="ARBA" id="ARBA00023015"/>
    </source>
</evidence>
<accession>A0A1Q2HXY3</accession>
<dbReference type="PROSITE" id="PS50949">
    <property type="entry name" value="HTH_GNTR"/>
    <property type="match status" value="1"/>
</dbReference>
<evidence type="ECO:0000313" key="6">
    <source>
        <dbReference type="Proteomes" id="UP000217209"/>
    </source>
</evidence>
<dbReference type="RefSeq" id="WP_232507089.1">
    <property type="nucleotide sequence ID" value="NZ_CP019688.1"/>
</dbReference>
<dbReference type="GO" id="GO:0003677">
    <property type="term" value="F:DNA binding"/>
    <property type="evidence" value="ECO:0007669"/>
    <property type="project" value="UniProtKB-KW"/>
</dbReference>
<keyword evidence="3" id="KW-0804">Transcription</keyword>
<gene>
    <name evidence="5" type="primary">ytrA2</name>
    <name evidence="5" type="ORF">CGLAU_08695</name>
</gene>
<dbReference type="SMART" id="SM00345">
    <property type="entry name" value="HTH_GNTR"/>
    <property type="match status" value="1"/>
</dbReference>
<dbReference type="Gene3D" id="1.10.10.10">
    <property type="entry name" value="Winged helix-like DNA-binding domain superfamily/Winged helix DNA-binding domain"/>
    <property type="match status" value="1"/>
</dbReference>
<dbReference type="PANTHER" id="PTHR38445">
    <property type="entry name" value="HTH-TYPE TRANSCRIPTIONAL REPRESSOR YTRA"/>
    <property type="match status" value="1"/>
</dbReference>
<feature type="domain" description="HTH gntR-type" evidence="4">
    <location>
        <begin position="28"/>
        <end position="96"/>
    </location>
</feature>
<dbReference type="KEGG" id="cgv:CGLAU_08695"/>
<keyword evidence="6" id="KW-1185">Reference proteome</keyword>
<dbReference type="PANTHER" id="PTHR38445:SF12">
    <property type="entry name" value="GNTR-FAMILY TRANSCRIPTIONAL REGULATOR"/>
    <property type="match status" value="1"/>
</dbReference>
<evidence type="ECO:0000259" key="4">
    <source>
        <dbReference type="PROSITE" id="PS50949"/>
    </source>
</evidence>
<dbReference type="InterPro" id="IPR036390">
    <property type="entry name" value="WH_DNA-bd_sf"/>
</dbReference>
<dbReference type="Proteomes" id="UP000217209">
    <property type="component" value="Chromosome"/>
</dbReference>
<keyword evidence="2" id="KW-0238">DNA-binding</keyword>
<dbReference type="AlphaFoldDB" id="A0A1Q2HXY3"/>
<reference evidence="5 6" key="1">
    <citation type="submission" date="2016-12" db="EMBL/GenBank/DDBJ databases">
        <authorList>
            <person name="Song W.-J."/>
            <person name="Kurnit D.M."/>
        </authorList>
    </citation>
    <scope>NUCLEOTIDE SEQUENCE [LARGE SCALE GENOMIC DNA]</scope>
    <source>
        <strain evidence="5 6">DSM 30827</strain>
    </source>
</reference>
<dbReference type="InterPro" id="IPR000524">
    <property type="entry name" value="Tscrpt_reg_HTH_GntR"/>
</dbReference>
<dbReference type="GO" id="GO:0003700">
    <property type="term" value="F:DNA-binding transcription factor activity"/>
    <property type="evidence" value="ECO:0007669"/>
    <property type="project" value="InterPro"/>
</dbReference>
<name>A0A1Q2HXY3_9CORY</name>
<dbReference type="SUPFAM" id="SSF46785">
    <property type="entry name" value="Winged helix' DNA-binding domain"/>
    <property type="match status" value="1"/>
</dbReference>
<dbReference type="InterPro" id="IPR036388">
    <property type="entry name" value="WH-like_DNA-bd_sf"/>
</dbReference>
<dbReference type="Pfam" id="PF00392">
    <property type="entry name" value="GntR"/>
    <property type="match status" value="1"/>
</dbReference>
<keyword evidence="1" id="KW-0805">Transcription regulation</keyword>
<evidence type="ECO:0000256" key="2">
    <source>
        <dbReference type="ARBA" id="ARBA00023125"/>
    </source>
</evidence>